<dbReference type="Proteomes" id="UP000189462">
    <property type="component" value="Unassembled WGS sequence"/>
</dbReference>
<proteinExistence type="predicted"/>
<protein>
    <submittedName>
        <fullName evidence="1">Uncharacterized protein</fullName>
    </submittedName>
</protein>
<comment type="caution">
    <text evidence="1">The sequence shown here is derived from an EMBL/GenBank/DDBJ whole genome shotgun (WGS) entry which is preliminary data.</text>
</comment>
<sequence length="71" mass="7713">MVSQAWDMLRIGQSLARMEHRGIRGVLPVSDLSAYSKSTSTLALPLMGEGIDRGVSWAREVGMFIMGESAT</sequence>
<organism evidence="1 2">
    <name type="scientific">Thioalkalivibrio denitrificans</name>
    <dbReference type="NCBI Taxonomy" id="108003"/>
    <lineage>
        <taxon>Bacteria</taxon>
        <taxon>Pseudomonadati</taxon>
        <taxon>Pseudomonadota</taxon>
        <taxon>Gammaproteobacteria</taxon>
        <taxon>Chromatiales</taxon>
        <taxon>Ectothiorhodospiraceae</taxon>
        <taxon>Thioalkalivibrio</taxon>
    </lineage>
</organism>
<gene>
    <name evidence="1" type="ORF">B1C78_15540</name>
</gene>
<evidence type="ECO:0000313" key="2">
    <source>
        <dbReference type="Proteomes" id="UP000189462"/>
    </source>
</evidence>
<reference evidence="1 2" key="1">
    <citation type="submission" date="2017-02" db="EMBL/GenBank/DDBJ databases">
        <title>Genomic diversity within the haloalkaliphilic genus Thioalkalivibrio.</title>
        <authorList>
            <person name="Ahn A.-C."/>
            <person name="Meier-Kolthoff J."/>
            <person name="Overmars L."/>
            <person name="Richter M."/>
            <person name="Woyke T."/>
            <person name="Sorokin D.Y."/>
            <person name="Muyzer G."/>
        </authorList>
    </citation>
    <scope>NUCLEOTIDE SEQUENCE [LARGE SCALE GENOMIC DNA]</scope>
    <source>
        <strain evidence="1 2">ALJD</strain>
    </source>
</reference>
<evidence type="ECO:0000313" key="1">
    <source>
        <dbReference type="EMBL" id="OOG22023.1"/>
    </source>
</evidence>
<dbReference type="AlphaFoldDB" id="A0A1V3NAN8"/>
<accession>A0A1V3NAN8</accession>
<name>A0A1V3NAN8_9GAMM</name>
<keyword evidence="2" id="KW-1185">Reference proteome</keyword>
<dbReference type="EMBL" id="MVBK01000111">
    <property type="protein sequence ID" value="OOG22023.1"/>
    <property type="molecule type" value="Genomic_DNA"/>
</dbReference>
<dbReference type="STRING" id="108003.B1C78_15540"/>